<dbReference type="GO" id="GO:0016787">
    <property type="term" value="F:hydrolase activity"/>
    <property type="evidence" value="ECO:0007669"/>
    <property type="project" value="UniProtKB-KW"/>
</dbReference>
<evidence type="ECO:0008006" key="8">
    <source>
        <dbReference type="Google" id="ProtNLM"/>
    </source>
</evidence>
<dbReference type="Pfam" id="PF00557">
    <property type="entry name" value="Peptidase_M24"/>
    <property type="match status" value="1"/>
</dbReference>
<dbReference type="InterPro" id="IPR001131">
    <property type="entry name" value="Peptidase_M24B_aminopep-P_CS"/>
</dbReference>
<proteinExistence type="inferred from homology"/>
<reference evidence="7" key="1">
    <citation type="submission" date="2017-09" db="EMBL/GenBank/DDBJ databases">
        <title>Depth-based differentiation of microbial function through sediment-hosted aquifers and enrichment of novel symbionts in the deep terrestrial subsurface.</title>
        <authorList>
            <person name="Probst A.J."/>
            <person name="Ladd B."/>
            <person name="Jarett J.K."/>
            <person name="Geller-Mcgrath D.E."/>
            <person name="Sieber C.M.K."/>
            <person name="Emerson J.B."/>
            <person name="Anantharaman K."/>
            <person name="Thomas B.C."/>
            <person name="Malmstrom R."/>
            <person name="Stieglmeier M."/>
            <person name="Klingl A."/>
            <person name="Woyke T."/>
            <person name="Ryan C.M."/>
            <person name="Banfield J.F."/>
        </authorList>
    </citation>
    <scope>NUCLEOTIDE SEQUENCE [LARGE SCALE GENOMIC DNA]</scope>
</reference>
<feature type="domain" description="Creatinase N-terminal" evidence="5">
    <location>
        <begin position="14"/>
        <end position="140"/>
    </location>
</feature>
<dbReference type="PANTHER" id="PTHR46112:SF3">
    <property type="entry name" value="AMINOPEPTIDASE YPDF"/>
    <property type="match status" value="1"/>
</dbReference>
<evidence type="ECO:0000256" key="2">
    <source>
        <dbReference type="ARBA" id="ARBA00022801"/>
    </source>
</evidence>
<dbReference type="CDD" id="cd01092">
    <property type="entry name" value="APP-like"/>
    <property type="match status" value="1"/>
</dbReference>
<dbReference type="InterPro" id="IPR000587">
    <property type="entry name" value="Creatinase_N"/>
</dbReference>
<dbReference type="Pfam" id="PF01321">
    <property type="entry name" value="Creatinase_N"/>
    <property type="match status" value="1"/>
</dbReference>
<evidence type="ECO:0000313" key="6">
    <source>
        <dbReference type="EMBL" id="PIR86818.1"/>
    </source>
</evidence>
<dbReference type="SUPFAM" id="SSF53092">
    <property type="entry name" value="Creatinase/prolidase N-terminal domain"/>
    <property type="match status" value="1"/>
</dbReference>
<organism evidence="6 7">
    <name type="scientific">Candidatus Harrisonbacteria bacterium CG10_big_fil_rev_8_21_14_0_10_49_15</name>
    <dbReference type="NCBI Taxonomy" id="1974587"/>
    <lineage>
        <taxon>Bacteria</taxon>
        <taxon>Candidatus Harrisoniibacteriota</taxon>
    </lineage>
</organism>
<sequence length="366" mass="40147">MRYHYKDMPSSFRQALKKALTDNRADAFLVFNQEGSGQPITRYLTGFTGSFSICVVNQKQQILLTAALYQEQARHQAPNWEVRVIKDRSLNQALSSIFSNTKSKQVLIDSQITSFGQALLINKIPRLQIKSAPGLSQQLRIPKTESELRLLKKAASISHKSFRQLLPHIKPGASEQSIAARLEWLLKENGADGSAFSPIIASGKNSALPHAEPNTKKIKSGEPIVIDFGARYQGYNADISRTICLGQAPTKIQEIYDIVRTAQAKGVAKAKAGMTGKELDSVCRDYITAKGYGDSFVHSTGHGLGLEVHELPTVTPSNNNPLPENSVVTIEPGIYLPGLGGVRIEDAVVLNKNGCYNLNQRLPRTL</sequence>
<gene>
    <name evidence="6" type="ORF">COU11_03890</name>
</gene>
<dbReference type="InterPro" id="IPR050659">
    <property type="entry name" value="Peptidase_M24B"/>
</dbReference>
<evidence type="ECO:0000313" key="7">
    <source>
        <dbReference type="Proteomes" id="UP000229526"/>
    </source>
</evidence>
<name>A0A2H0UK79_9BACT</name>
<feature type="domain" description="Peptidase M24" evidence="4">
    <location>
        <begin position="150"/>
        <end position="351"/>
    </location>
</feature>
<evidence type="ECO:0000256" key="1">
    <source>
        <dbReference type="ARBA" id="ARBA00022723"/>
    </source>
</evidence>
<keyword evidence="1 3" id="KW-0479">Metal-binding</keyword>
<accession>A0A2H0UK79</accession>
<evidence type="ECO:0000256" key="3">
    <source>
        <dbReference type="RuleBase" id="RU000590"/>
    </source>
</evidence>
<evidence type="ECO:0000259" key="4">
    <source>
        <dbReference type="Pfam" id="PF00557"/>
    </source>
</evidence>
<dbReference type="InterPro" id="IPR000994">
    <property type="entry name" value="Pept_M24"/>
</dbReference>
<dbReference type="EMBL" id="PFBD01000025">
    <property type="protein sequence ID" value="PIR86818.1"/>
    <property type="molecule type" value="Genomic_DNA"/>
</dbReference>
<comment type="caution">
    <text evidence="6">The sequence shown here is derived from an EMBL/GenBank/DDBJ whole genome shotgun (WGS) entry which is preliminary data.</text>
</comment>
<dbReference type="PROSITE" id="PS00491">
    <property type="entry name" value="PROLINE_PEPTIDASE"/>
    <property type="match status" value="1"/>
</dbReference>
<dbReference type="GO" id="GO:0046872">
    <property type="term" value="F:metal ion binding"/>
    <property type="evidence" value="ECO:0007669"/>
    <property type="project" value="UniProtKB-KW"/>
</dbReference>
<keyword evidence="2" id="KW-0378">Hydrolase</keyword>
<dbReference type="PANTHER" id="PTHR46112">
    <property type="entry name" value="AMINOPEPTIDASE"/>
    <property type="match status" value="1"/>
</dbReference>
<dbReference type="InterPro" id="IPR029149">
    <property type="entry name" value="Creatin/AminoP/Spt16_N"/>
</dbReference>
<comment type="similarity">
    <text evidence="3">Belongs to the peptidase M24B family.</text>
</comment>
<dbReference type="Gene3D" id="3.40.350.10">
    <property type="entry name" value="Creatinase/prolidase N-terminal domain"/>
    <property type="match status" value="1"/>
</dbReference>
<dbReference type="Gene3D" id="3.90.230.10">
    <property type="entry name" value="Creatinase/methionine aminopeptidase superfamily"/>
    <property type="match status" value="1"/>
</dbReference>
<dbReference type="SUPFAM" id="SSF55920">
    <property type="entry name" value="Creatinase/aminopeptidase"/>
    <property type="match status" value="1"/>
</dbReference>
<evidence type="ECO:0000259" key="5">
    <source>
        <dbReference type="Pfam" id="PF01321"/>
    </source>
</evidence>
<dbReference type="InterPro" id="IPR036005">
    <property type="entry name" value="Creatinase/aminopeptidase-like"/>
</dbReference>
<dbReference type="AlphaFoldDB" id="A0A2H0UK79"/>
<protein>
    <recommendedName>
        <fullName evidence="8">Xaa-Pro dipeptidase</fullName>
    </recommendedName>
</protein>
<dbReference type="Proteomes" id="UP000229526">
    <property type="component" value="Unassembled WGS sequence"/>
</dbReference>